<dbReference type="InterPro" id="IPR039760">
    <property type="entry name" value="MOFRL_protein"/>
</dbReference>
<feature type="domain" description="MOFRL" evidence="1">
    <location>
        <begin position="333"/>
        <end position="432"/>
    </location>
</feature>
<name>A0A1I4JQL3_9EURY</name>
<dbReference type="Pfam" id="PF13660">
    <property type="entry name" value="DUF4147"/>
    <property type="match status" value="1"/>
</dbReference>
<dbReference type="STRING" id="553466.SAMN04487950_4615"/>
<reference evidence="4" key="1">
    <citation type="submission" date="2016-10" db="EMBL/GenBank/DDBJ databases">
        <authorList>
            <person name="Varghese N."/>
            <person name="Submissions S."/>
        </authorList>
    </citation>
    <scope>NUCLEOTIDE SEQUENCE [LARGE SCALE GENOMIC DNA]</scope>
    <source>
        <strain evidence="4">CGMCC 1.7738</strain>
    </source>
</reference>
<accession>A0A1I4JQL3</accession>
<dbReference type="InterPro" id="IPR025286">
    <property type="entry name" value="MOFRL_assoc_dom"/>
</dbReference>
<dbReference type="GO" id="GO:0008887">
    <property type="term" value="F:glycerate kinase activity"/>
    <property type="evidence" value="ECO:0007669"/>
    <property type="project" value="InterPro"/>
</dbReference>
<evidence type="ECO:0000313" key="3">
    <source>
        <dbReference type="EMBL" id="SFL68849.1"/>
    </source>
</evidence>
<dbReference type="GO" id="GO:0005737">
    <property type="term" value="C:cytoplasm"/>
    <property type="evidence" value="ECO:0007669"/>
    <property type="project" value="TreeGrafter"/>
</dbReference>
<dbReference type="InterPro" id="IPR038614">
    <property type="entry name" value="GK_N_sf"/>
</dbReference>
<dbReference type="Gene3D" id="3.40.1480.10">
    <property type="entry name" value="MOFRL domain"/>
    <property type="match status" value="1"/>
</dbReference>
<dbReference type="Pfam" id="PF05161">
    <property type="entry name" value="MOFRL"/>
    <property type="match status" value="1"/>
</dbReference>
<dbReference type="Gene3D" id="3.40.50.10180">
    <property type="entry name" value="Glycerate kinase, MOFRL-like N-terminal domain"/>
    <property type="match status" value="1"/>
</dbReference>
<keyword evidence="3" id="KW-0670">Pyruvate</keyword>
<dbReference type="Proteomes" id="UP000199607">
    <property type="component" value="Unassembled WGS sequence"/>
</dbReference>
<dbReference type="InterPro" id="IPR037035">
    <property type="entry name" value="GK-like_C_sf"/>
</dbReference>
<evidence type="ECO:0000313" key="4">
    <source>
        <dbReference type="Proteomes" id="UP000199607"/>
    </source>
</evidence>
<protein>
    <submittedName>
        <fullName evidence="3">Hydroxypyruvate reductase</fullName>
    </submittedName>
</protein>
<dbReference type="RefSeq" id="WP_089872847.1">
    <property type="nucleotide sequence ID" value="NZ_FOTC01000013.1"/>
</dbReference>
<dbReference type="EMBL" id="FOTC01000013">
    <property type="protein sequence ID" value="SFL68849.1"/>
    <property type="molecule type" value="Genomic_DNA"/>
</dbReference>
<dbReference type="PANTHER" id="PTHR12227:SF0">
    <property type="entry name" value="GLYCERATE KINASE"/>
    <property type="match status" value="1"/>
</dbReference>
<sequence>MFDRPRLATTQPRATACSCLEAALEAANPLSALNQTVRYESGTLSILDTSFDVDSFDRVVVAGGGNAAGVLSKGLEELLSDRIDDGIVVTDVPTSLSTIQVFEGDHPVPTARNVEATEELLKLLDEVSEDTLVLCPITGGASALLTAPAPSVTLEDLQMVTESLLSSGASIVEINVVRKHLSRIKGGQLATRAMPATVVGVVVSDVVGNDLSAIASGPTVPDSSTFAEAQRVVDSYGISVSDRVQERLEAGIAGTVDETPTASSTRFDSVSNHVIGDVESALLAAEAEARNRGYHPMILSTRIRGEAREAAKTHLAIAEEIRSTQRPIEPPAVLISGGETTVTLSGDGVGGPNQEFALSAAIELEEDGVVVASADSDGIDGVTDAAGAIVDDTSVDDPIAARDALLRNDAYPALKQVDALLKTGQTGTNVNDIRIVVVEGPTGP</sequence>
<evidence type="ECO:0000259" key="2">
    <source>
        <dbReference type="Pfam" id="PF13660"/>
    </source>
</evidence>
<organism evidence="3 4">
    <name type="scientific">Halogranum rubrum</name>
    <dbReference type="NCBI Taxonomy" id="553466"/>
    <lineage>
        <taxon>Archaea</taxon>
        <taxon>Methanobacteriati</taxon>
        <taxon>Methanobacteriota</taxon>
        <taxon>Stenosarchaea group</taxon>
        <taxon>Halobacteria</taxon>
        <taxon>Halobacteriales</taxon>
        <taxon>Haloferacaceae</taxon>
    </lineage>
</organism>
<evidence type="ECO:0000259" key="1">
    <source>
        <dbReference type="Pfam" id="PF05161"/>
    </source>
</evidence>
<keyword evidence="4" id="KW-1185">Reference proteome</keyword>
<dbReference type="AlphaFoldDB" id="A0A1I4JQL3"/>
<dbReference type="SUPFAM" id="SSF82544">
    <property type="entry name" value="GckA/TtuD-like"/>
    <property type="match status" value="1"/>
</dbReference>
<feature type="domain" description="MOFRL-associated" evidence="2">
    <location>
        <begin position="18"/>
        <end position="249"/>
    </location>
</feature>
<gene>
    <name evidence="3" type="ORF">SAMN04487950_4615</name>
</gene>
<proteinExistence type="predicted"/>
<dbReference type="InterPro" id="IPR007835">
    <property type="entry name" value="MOFRL"/>
</dbReference>
<dbReference type="PANTHER" id="PTHR12227">
    <property type="entry name" value="GLYCERATE KINASE"/>
    <property type="match status" value="1"/>
</dbReference>